<protein>
    <submittedName>
        <fullName evidence="2">Acetophenone carboxylase delta subunit</fullName>
        <ecNumber evidence="2">6.4.1.8</ecNumber>
    </submittedName>
</protein>
<gene>
    <name evidence="2" type="primary">apc4_1</name>
    <name evidence="2" type="ORF">LMG32289_01027</name>
</gene>
<comment type="caution">
    <text evidence="2">The sequence shown here is derived from an EMBL/GenBank/DDBJ whole genome shotgun (WGS) entry which is preliminary data.</text>
</comment>
<dbReference type="PANTHER" id="PTHR11365:SF23">
    <property type="entry name" value="HYPOTHETICAL 5-OXOPROLINASE (EUROFUNG)-RELATED"/>
    <property type="match status" value="1"/>
</dbReference>
<evidence type="ECO:0000259" key="1">
    <source>
        <dbReference type="Pfam" id="PF02538"/>
    </source>
</evidence>
<dbReference type="GO" id="GO:0016874">
    <property type="term" value="F:ligase activity"/>
    <property type="evidence" value="ECO:0007669"/>
    <property type="project" value="UniProtKB-KW"/>
</dbReference>
<accession>A0ABM8WHC4</accession>
<sequence>MSVNPFDNAIISQSMLAAAREMGVKLIRSAYTTILREASDGSAAIANVHGDIVAQAELIPIQLGPIGMTLKAMLKQYPAETITPDDFMITNDPYSGGQHLPDVYIFCPIFYTGRLIGFSASVAHQIDFGGGAPGLDPGASDIYQEGLRLPLTKWSKSQDWDGGPFEQLVRANIRVPDLTIGDMNAMFAANAIANARVTQLCDKYGEATVTEVMAEMVNYSERRFRAAIQQVPDGVYYGEDMIDDDGVSDEPLLIKAKVTVAGDSIDIDFEGSSPQVRRNLNSPYSCTVSAAVTVVKSILTSPDIPFNDGILRAVRVSAPYGSILNPAPPSPVRARLEANYRIYNAVMRALSTVVPEKVIATGFDTLTAACFSIQRDESYSVYLEIFGGGYGASQHGDGCDAVDSPLSNCANTPAEALDMEYDFFRLERYALEADSFGTGKHRGGAGFSREYSVLKDGVVFAIYADRHRYAPRGLFGGEEGKRGYCEITRNGVTERLASKSIVTLSKGDRVKVFMGGGGGYGDARERSPELVEADICDQMVINGGMASAH</sequence>
<feature type="domain" description="Hydantoinase B/oxoprolinase" evidence="1">
    <location>
        <begin position="5"/>
        <end position="522"/>
    </location>
</feature>
<proteinExistence type="predicted"/>
<dbReference type="PANTHER" id="PTHR11365">
    <property type="entry name" value="5-OXOPROLINASE RELATED"/>
    <property type="match status" value="1"/>
</dbReference>
<dbReference type="RefSeq" id="WP_223982814.1">
    <property type="nucleotide sequence ID" value="NZ_CAJZAG010000002.1"/>
</dbReference>
<dbReference type="InterPro" id="IPR045079">
    <property type="entry name" value="Oxoprolinase-like"/>
</dbReference>
<keyword evidence="3" id="KW-1185">Reference proteome</keyword>
<dbReference type="Pfam" id="PF02538">
    <property type="entry name" value="Hydantoinase_B"/>
    <property type="match status" value="1"/>
</dbReference>
<evidence type="ECO:0000313" key="3">
    <source>
        <dbReference type="Proteomes" id="UP000706525"/>
    </source>
</evidence>
<dbReference type="EC" id="6.4.1.8" evidence="2"/>
<dbReference type="InterPro" id="IPR003692">
    <property type="entry name" value="Hydantoinase_B"/>
</dbReference>
<dbReference type="EMBL" id="CAJZAG010000002">
    <property type="protein sequence ID" value="CAG9166476.1"/>
    <property type="molecule type" value="Genomic_DNA"/>
</dbReference>
<evidence type="ECO:0000313" key="2">
    <source>
        <dbReference type="EMBL" id="CAG9166476.1"/>
    </source>
</evidence>
<reference evidence="2 3" key="1">
    <citation type="submission" date="2021-08" db="EMBL/GenBank/DDBJ databases">
        <authorList>
            <person name="Peeters C."/>
        </authorList>
    </citation>
    <scope>NUCLEOTIDE SEQUENCE [LARGE SCALE GENOMIC DNA]</scope>
    <source>
        <strain evidence="2 3">LMG 32289</strain>
    </source>
</reference>
<name>A0ABM8WHC4_9BURK</name>
<organism evidence="2 3">
    <name type="scientific">Cupriavidus pampae</name>
    <dbReference type="NCBI Taxonomy" id="659251"/>
    <lineage>
        <taxon>Bacteria</taxon>
        <taxon>Pseudomonadati</taxon>
        <taxon>Pseudomonadota</taxon>
        <taxon>Betaproteobacteria</taxon>
        <taxon>Burkholderiales</taxon>
        <taxon>Burkholderiaceae</taxon>
        <taxon>Cupriavidus</taxon>
    </lineage>
</organism>
<dbReference type="Proteomes" id="UP000706525">
    <property type="component" value="Unassembled WGS sequence"/>
</dbReference>
<keyword evidence="2" id="KW-0436">Ligase</keyword>